<dbReference type="PANTHER" id="PTHR43327">
    <property type="entry name" value="STOMATIN-LIKE PROTEIN 2, MITOCHONDRIAL"/>
    <property type="match status" value="1"/>
</dbReference>
<dbReference type="InterPro" id="IPR010201">
    <property type="entry name" value="HflK"/>
</dbReference>
<feature type="region of interest" description="Disordered" evidence="7">
    <location>
        <begin position="1"/>
        <end position="36"/>
    </location>
</feature>
<dbReference type="GO" id="GO:0016020">
    <property type="term" value="C:membrane"/>
    <property type="evidence" value="ECO:0007669"/>
    <property type="project" value="UniProtKB-SubCell"/>
</dbReference>
<comment type="subcellular location">
    <subcellularLocation>
        <location evidence="1">Membrane</location>
        <topology evidence="1">Single-pass membrane protein</topology>
    </subcellularLocation>
</comment>
<dbReference type="SMART" id="SM00244">
    <property type="entry name" value="PHB"/>
    <property type="match status" value="1"/>
</dbReference>
<feature type="compositionally biased region" description="Polar residues" evidence="7">
    <location>
        <begin position="1"/>
        <end position="12"/>
    </location>
</feature>
<keyword evidence="5 6" id="KW-0472">Membrane</keyword>
<feature type="region of interest" description="Disordered" evidence="7">
    <location>
        <begin position="358"/>
        <end position="404"/>
    </location>
</feature>
<evidence type="ECO:0000256" key="3">
    <source>
        <dbReference type="ARBA" id="ARBA00022692"/>
    </source>
</evidence>
<dbReference type="CDD" id="cd03404">
    <property type="entry name" value="SPFH_HflK"/>
    <property type="match status" value="1"/>
</dbReference>
<dbReference type="Gene3D" id="3.30.479.30">
    <property type="entry name" value="Band 7 domain"/>
    <property type="match status" value="1"/>
</dbReference>
<feature type="compositionally biased region" description="Polar residues" evidence="7">
    <location>
        <begin position="358"/>
        <end position="367"/>
    </location>
</feature>
<dbReference type="PANTHER" id="PTHR43327:SF2">
    <property type="entry name" value="MODULATOR OF FTSH PROTEASE HFLK"/>
    <property type="match status" value="1"/>
</dbReference>
<dbReference type="Pfam" id="PF12221">
    <property type="entry name" value="HflK_N"/>
    <property type="match status" value="1"/>
</dbReference>
<dbReference type="InterPro" id="IPR050710">
    <property type="entry name" value="Band7/mec-2_domain"/>
</dbReference>
<dbReference type="SUPFAM" id="SSF117892">
    <property type="entry name" value="Band 7/SPFH domain"/>
    <property type="match status" value="1"/>
</dbReference>
<feature type="domain" description="Band 7" evidence="8">
    <location>
        <begin position="89"/>
        <end position="250"/>
    </location>
</feature>
<dbReference type="EMBL" id="CP011367">
    <property type="protein sequence ID" value="AKJ95827.1"/>
    <property type="molecule type" value="Genomic_DNA"/>
</dbReference>
<dbReference type="OrthoDB" id="9779595at2"/>
<sequence length="404" mass="43721">MPWNEPGNNNRDPWSGGGGGQRGSGGGGGGNQPPDLEEMMRKLSRQLNGIFGGGGSGGSGGSGSGGMGRGTQALVSLGLIIAVVVWLASGFHIISEGERGVVLRFGEFQQVKNPGPGWHLPYPIERVEIENVDNVRTLSHRALIVTGDENIIDVDIAVQYRVLDLVDYLFNVRDPDTTVNQVMESAIRERIGKNNLDFILGEGRGEIASSSRVVMQENLDSYGAGIIVTAVSMQQAQPPEPVQEAFADAIRAREDEVRFRNEAEAYANGVIPRARGQAARIIEEAEGYRDQVIARAEGDASRFDQLLAEYQQAPDVTRDRLYLEAVEAVLQDSRKVMLDVGSSNNLMMLPLDQLFQGQRSTTNSGDTPTPRPLDTSRSTFGNSGTGTNRLGDRSPAAQRSREVR</sequence>
<evidence type="ECO:0000256" key="4">
    <source>
        <dbReference type="ARBA" id="ARBA00022989"/>
    </source>
</evidence>
<dbReference type="PATRIC" id="fig|106634.4.peg.2221"/>
<comment type="function">
    <text evidence="6">HflC and HflK could encode or regulate a protease.</text>
</comment>
<evidence type="ECO:0000256" key="5">
    <source>
        <dbReference type="ARBA" id="ARBA00023136"/>
    </source>
</evidence>
<comment type="similarity">
    <text evidence="2 6">Belongs to the band 7/mec-2 family. HflK subfamily.</text>
</comment>
<evidence type="ECO:0000256" key="2">
    <source>
        <dbReference type="ARBA" id="ARBA00006971"/>
    </source>
</evidence>
<dbReference type="Pfam" id="PF01145">
    <property type="entry name" value="Band_7"/>
    <property type="match status" value="1"/>
</dbReference>
<dbReference type="InterPro" id="IPR020980">
    <property type="entry name" value="Membrane_HflK_N"/>
</dbReference>
<dbReference type="NCBIfam" id="TIGR01933">
    <property type="entry name" value="hflK"/>
    <property type="match status" value="1"/>
</dbReference>
<evidence type="ECO:0000256" key="1">
    <source>
        <dbReference type="ARBA" id="ARBA00004167"/>
    </source>
</evidence>
<gene>
    <name evidence="9" type="ORF">TVD_10900</name>
</gene>
<keyword evidence="10" id="KW-1185">Reference proteome</keyword>
<dbReference type="KEGG" id="tvr:TVD_10900"/>
<evidence type="ECO:0000256" key="7">
    <source>
        <dbReference type="SAM" id="MobiDB-lite"/>
    </source>
</evidence>
<evidence type="ECO:0000256" key="6">
    <source>
        <dbReference type="RuleBase" id="RU364113"/>
    </source>
</evidence>
<dbReference type="InterPro" id="IPR036013">
    <property type="entry name" value="Band_7/SPFH_dom_sf"/>
</dbReference>
<dbReference type="InterPro" id="IPR001107">
    <property type="entry name" value="Band_7"/>
</dbReference>
<dbReference type="InterPro" id="IPR001972">
    <property type="entry name" value="Stomatin_HflK_fam"/>
</dbReference>
<proteinExistence type="inferred from homology"/>
<reference evidence="9 10" key="1">
    <citation type="submission" date="2015-04" db="EMBL/GenBank/DDBJ databases">
        <title>Complete Sequence for the Genome of the Thioalkalivibrio versutus D301.</title>
        <authorList>
            <person name="Mu T."/>
            <person name="Zhou J."/>
            <person name="Xu X."/>
        </authorList>
    </citation>
    <scope>NUCLEOTIDE SEQUENCE [LARGE SCALE GENOMIC DNA]</scope>
    <source>
        <strain evidence="9 10">D301</strain>
    </source>
</reference>
<feature type="compositionally biased region" description="Polar residues" evidence="7">
    <location>
        <begin position="375"/>
        <end position="388"/>
    </location>
</feature>
<feature type="compositionally biased region" description="Gly residues" evidence="7">
    <location>
        <begin position="15"/>
        <end position="31"/>
    </location>
</feature>
<dbReference type="STRING" id="106634.TVD_10900"/>
<accession>A0A0G3G8G1</accession>
<protein>
    <recommendedName>
        <fullName evidence="6">Protein HflK</fullName>
    </recommendedName>
</protein>
<dbReference type="AlphaFoldDB" id="A0A0G3G8G1"/>
<organism evidence="9 10">
    <name type="scientific">Thioalkalivibrio versutus</name>
    <dbReference type="NCBI Taxonomy" id="106634"/>
    <lineage>
        <taxon>Bacteria</taxon>
        <taxon>Pseudomonadati</taxon>
        <taxon>Pseudomonadota</taxon>
        <taxon>Gammaproteobacteria</taxon>
        <taxon>Chromatiales</taxon>
        <taxon>Ectothiorhodospiraceae</taxon>
        <taxon>Thioalkalivibrio</taxon>
    </lineage>
</organism>
<keyword evidence="3 6" id="KW-0812">Transmembrane</keyword>
<evidence type="ECO:0000313" key="10">
    <source>
        <dbReference type="Proteomes" id="UP000064201"/>
    </source>
</evidence>
<evidence type="ECO:0000259" key="8">
    <source>
        <dbReference type="SMART" id="SM00244"/>
    </source>
</evidence>
<comment type="subunit">
    <text evidence="6">HflC and HflK may interact to form a multimeric complex.</text>
</comment>
<evidence type="ECO:0000313" key="9">
    <source>
        <dbReference type="EMBL" id="AKJ95827.1"/>
    </source>
</evidence>
<feature type="transmembrane region" description="Helical" evidence="6">
    <location>
        <begin position="73"/>
        <end position="94"/>
    </location>
</feature>
<dbReference type="Proteomes" id="UP000064201">
    <property type="component" value="Chromosome"/>
</dbReference>
<name>A0A0G3G8G1_9GAMM</name>
<dbReference type="PRINTS" id="PR00721">
    <property type="entry name" value="STOMATIN"/>
</dbReference>
<dbReference type="RefSeq" id="WP_018144056.1">
    <property type="nucleotide sequence ID" value="NZ_CP011367.1"/>
</dbReference>
<keyword evidence="4 6" id="KW-1133">Transmembrane helix</keyword>